<evidence type="ECO:0000313" key="1">
    <source>
        <dbReference type="EMBL" id="TWT77965.1"/>
    </source>
</evidence>
<protein>
    <recommendedName>
        <fullName evidence="3">Lipoprotein</fullName>
    </recommendedName>
</protein>
<gene>
    <name evidence="1" type="ORF">Pla123a_17640</name>
</gene>
<accession>A0A5C5YSN8</accession>
<dbReference type="AlphaFoldDB" id="A0A5C5YSN8"/>
<dbReference type="Proteomes" id="UP000318478">
    <property type="component" value="Unassembled WGS sequence"/>
</dbReference>
<dbReference type="PROSITE" id="PS51257">
    <property type="entry name" value="PROKAR_LIPOPROTEIN"/>
    <property type="match status" value="1"/>
</dbReference>
<keyword evidence="2" id="KW-1185">Reference proteome</keyword>
<name>A0A5C5YSN8_9BACT</name>
<comment type="caution">
    <text evidence="1">The sequence shown here is derived from an EMBL/GenBank/DDBJ whole genome shotgun (WGS) entry which is preliminary data.</text>
</comment>
<dbReference type="EMBL" id="SJPO01000003">
    <property type="protein sequence ID" value="TWT77965.1"/>
    <property type="molecule type" value="Genomic_DNA"/>
</dbReference>
<evidence type="ECO:0008006" key="3">
    <source>
        <dbReference type="Google" id="ProtNLM"/>
    </source>
</evidence>
<proteinExistence type="predicted"/>
<evidence type="ECO:0000313" key="2">
    <source>
        <dbReference type="Proteomes" id="UP000318478"/>
    </source>
</evidence>
<reference evidence="1 2" key="1">
    <citation type="submission" date="2019-02" db="EMBL/GenBank/DDBJ databases">
        <title>Deep-cultivation of Planctomycetes and their phenomic and genomic characterization uncovers novel biology.</title>
        <authorList>
            <person name="Wiegand S."/>
            <person name="Jogler M."/>
            <person name="Boedeker C."/>
            <person name="Pinto D."/>
            <person name="Vollmers J."/>
            <person name="Rivas-Marin E."/>
            <person name="Kohn T."/>
            <person name="Peeters S.H."/>
            <person name="Heuer A."/>
            <person name="Rast P."/>
            <person name="Oberbeckmann S."/>
            <person name="Bunk B."/>
            <person name="Jeske O."/>
            <person name="Meyerdierks A."/>
            <person name="Storesund J.E."/>
            <person name="Kallscheuer N."/>
            <person name="Luecker S."/>
            <person name="Lage O.M."/>
            <person name="Pohl T."/>
            <person name="Merkel B.J."/>
            <person name="Hornburger P."/>
            <person name="Mueller R.-W."/>
            <person name="Bruemmer F."/>
            <person name="Labrenz M."/>
            <person name="Spormann A.M."/>
            <person name="Op Den Camp H."/>
            <person name="Overmann J."/>
            <person name="Amann R."/>
            <person name="Jetten M.S.M."/>
            <person name="Mascher T."/>
            <person name="Medema M.H."/>
            <person name="Devos D.P."/>
            <person name="Kaster A.-K."/>
            <person name="Ovreas L."/>
            <person name="Rohde M."/>
            <person name="Galperin M.Y."/>
            <person name="Jogler C."/>
        </authorList>
    </citation>
    <scope>NUCLEOTIDE SEQUENCE [LARGE SCALE GENOMIC DNA]</scope>
    <source>
        <strain evidence="1 2">Pla123a</strain>
    </source>
</reference>
<sequence length="264" mass="29694">MTRSRATAVHCLLVLVHLALIGCSREFKFPTNYEELQATRRVRQYFQVQRPAQLMQAVGFDPYPSNPELQILLQAELAALMSDDAIASATSATEFQQWEIAAAGADPVAWVREHLVVFSPSAGSELLEMAFVDGRSPSAAMLAIVESLTAQYTERAELEEKARHAFLEAKQWRGERSKLSEPLAAAYADWESRVESATADLLRGDSQFPLPEHVQEEIKKSDFGSRSREEVVEVIHNKVAFWLERKQPIFKLSQFGTAEFHDGR</sequence>
<organism evidence="1 2">
    <name type="scientific">Posidoniimonas polymericola</name>
    <dbReference type="NCBI Taxonomy" id="2528002"/>
    <lineage>
        <taxon>Bacteria</taxon>
        <taxon>Pseudomonadati</taxon>
        <taxon>Planctomycetota</taxon>
        <taxon>Planctomycetia</taxon>
        <taxon>Pirellulales</taxon>
        <taxon>Lacipirellulaceae</taxon>
        <taxon>Posidoniimonas</taxon>
    </lineage>
</organism>